<dbReference type="SUPFAM" id="SSF53756">
    <property type="entry name" value="UDP-Glycosyltransferase/glycogen phosphorylase"/>
    <property type="match status" value="1"/>
</dbReference>
<sequence length="400" mass="45682">MKVLQINSVCGIGSTGRIATDIDKILKSQGHESYIAFGRGNARDCDTTIKIGNQIDNYMHVAKTRLLDKHGFGSKKSTQEFINKIEVLNPDIIHLHNIHGYYINVELLFEYLKKVNKPVVWTLHDCWAFTGHCSHFDYVNCSRWETGCYSCSQKKNYPSSIFIDNSDNNYLKKKDIFMGVKNMTIVTPSKWLARLVKKSFLSEYPTKVINNGIDLEVFKPTESKFREKYNLKNKFIILGVASIWEERKGYEYFIELSKNIKIDEAIVLVGLTDKQIKNLPNNIIGISRTNSVRELAEIYSTADAFVNPTLEDNFPTTNLEALACGTPIITFNTGGSIECIDKSCGLIVEKGNLNELINTIEKVKKKGKLSYSQQCIQRAKNLYDKKDRFNEYVQVYIKTL</sequence>
<dbReference type="Pfam" id="PF00534">
    <property type="entry name" value="Glycos_transf_1"/>
    <property type="match status" value="1"/>
</dbReference>
<dbReference type="EC" id="2.4.-.-" evidence="5"/>
<evidence type="ECO:0000313" key="5">
    <source>
        <dbReference type="EMBL" id="MEI4829865.1"/>
    </source>
</evidence>
<dbReference type="EMBL" id="JBAWSV010000003">
    <property type="protein sequence ID" value="MEI4829865.1"/>
    <property type="molecule type" value="Genomic_DNA"/>
</dbReference>
<evidence type="ECO:0000256" key="1">
    <source>
        <dbReference type="ARBA" id="ARBA00009481"/>
    </source>
</evidence>
<dbReference type="PANTHER" id="PTHR46401:SF2">
    <property type="entry name" value="GLYCOSYLTRANSFERASE WBBK-RELATED"/>
    <property type="match status" value="1"/>
</dbReference>
<feature type="domain" description="Glycosyl transferase family 1" evidence="3">
    <location>
        <begin position="224"/>
        <end position="381"/>
    </location>
</feature>
<accession>A0ABU8FV51</accession>
<dbReference type="Pfam" id="PF13439">
    <property type="entry name" value="Glyco_transf_4"/>
    <property type="match status" value="1"/>
</dbReference>
<evidence type="ECO:0000259" key="4">
    <source>
        <dbReference type="Pfam" id="PF13439"/>
    </source>
</evidence>
<dbReference type="Gene3D" id="3.40.50.2000">
    <property type="entry name" value="Glycogen Phosphorylase B"/>
    <property type="match status" value="2"/>
</dbReference>
<evidence type="ECO:0000313" key="6">
    <source>
        <dbReference type="Proteomes" id="UP001367922"/>
    </source>
</evidence>
<comment type="similarity">
    <text evidence="1">Belongs to the glycosyltransferase group 1 family. Glycosyltransferase 4 subfamily.</text>
</comment>
<proteinExistence type="inferred from homology"/>
<dbReference type="RefSeq" id="WP_336482214.1">
    <property type="nucleotide sequence ID" value="NZ_JBAWSV010000003.1"/>
</dbReference>
<evidence type="ECO:0000256" key="2">
    <source>
        <dbReference type="ARBA" id="ARBA00022679"/>
    </source>
</evidence>
<dbReference type="PANTHER" id="PTHR46401">
    <property type="entry name" value="GLYCOSYLTRANSFERASE WBBK-RELATED"/>
    <property type="match status" value="1"/>
</dbReference>
<keyword evidence="6" id="KW-1185">Reference proteome</keyword>
<dbReference type="InterPro" id="IPR001296">
    <property type="entry name" value="Glyco_trans_1"/>
</dbReference>
<organism evidence="5 6">
    <name type="scientific">Bacillus yunxiaonensis</name>
    <dbReference type="NCBI Taxonomy" id="3127665"/>
    <lineage>
        <taxon>Bacteria</taxon>
        <taxon>Bacillati</taxon>
        <taxon>Bacillota</taxon>
        <taxon>Bacilli</taxon>
        <taxon>Bacillales</taxon>
        <taxon>Bacillaceae</taxon>
        <taxon>Bacillus</taxon>
    </lineage>
</organism>
<keyword evidence="2 5" id="KW-0808">Transferase</keyword>
<name>A0ABU8FV51_9BACI</name>
<keyword evidence="5" id="KW-0328">Glycosyltransferase</keyword>
<comment type="caution">
    <text evidence="5">The sequence shown here is derived from an EMBL/GenBank/DDBJ whole genome shotgun (WGS) entry which is preliminary data.</text>
</comment>
<gene>
    <name evidence="5" type="ORF">WAX78_10410</name>
</gene>
<feature type="domain" description="Glycosyltransferase subfamily 4-like N-terminal" evidence="4">
    <location>
        <begin position="26"/>
        <end position="216"/>
    </location>
</feature>
<dbReference type="GO" id="GO:0016757">
    <property type="term" value="F:glycosyltransferase activity"/>
    <property type="evidence" value="ECO:0007669"/>
    <property type="project" value="UniProtKB-KW"/>
</dbReference>
<dbReference type="Proteomes" id="UP001367922">
    <property type="component" value="Unassembled WGS sequence"/>
</dbReference>
<reference evidence="5 6" key="1">
    <citation type="submission" date="2024-01" db="EMBL/GenBank/DDBJ databases">
        <title>Seven novel Bacillus-like species.</title>
        <authorList>
            <person name="Liu G."/>
        </authorList>
    </citation>
    <scope>NUCLEOTIDE SEQUENCE [LARGE SCALE GENOMIC DNA]</scope>
    <source>
        <strain evidence="5 6">FJAT-53711</strain>
    </source>
</reference>
<evidence type="ECO:0000259" key="3">
    <source>
        <dbReference type="Pfam" id="PF00534"/>
    </source>
</evidence>
<dbReference type="InterPro" id="IPR028098">
    <property type="entry name" value="Glyco_trans_4-like_N"/>
</dbReference>
<protein>
    <submittedName>
        <fullName evidence="5">Glycosyltransferase</fullName>
        <ecNumber evidence="5">2.4.-.-</ecNumber>
    </submittedName>
</protein>